<dbReference type="Pfam" id="PF10983">
    <property type="entry name" value="DUF2793"/>
    <property type="match status" value="1"/>
</dbReference>
<proteinExistence type="predicted"/>
<name>A0A5C4NLI8_9RHOB</name>
<sequence length="437" mass="43999">MPSTSPRLSLPYLQPAQAQKHVTHNEALQLLDAAVQLSVLSFGATQPPAAPQAGDVHALAAGAQGDWAGQDGRLALWDGTGWQFLLPREGWRAWDAAAGALRVWTDGGWRALGTGAGLLQDLDGLGVGTASDATNRLAVSAPATLLSHAGAGHQLKVNKAEATDTASLLFQSGWTGHAEMGLMGGLDFSLKVGDGAAWRTALAADRTTGVVTLPQGAVVNGPLTGAAVQSGPTDATPGRLLLAGAFGLGGPLPPVGNAGATDGSLAAGLHAYDAASGSAGAPAGVQRATLLHSRRADGSETQLLIVEQGSAPGLYPGLVLGRARPSGGAWSGWAAGSLQESGSNANGRWLRHQDGTQTCWHSLNTGTAADTLWTYPQPFASTAGLVVTTGVTGTTGTTALCARAIGKTASAVGLAVVSTSNSRVASGLDVLAIGRWY</sequence>
<dbReference type="EMBL" id="VDFV01000001">
    <property type="protein sequence ID" value="TNC74755.1"/>
    <property type="molecule type" value="Genomic_DNA"/>
</dbReference>
<keyword evidence="2" id="KW-1185">Reference proteome</keyword>
<dbReference type="Proteomes" id="UP000305709">
    <property type="component" value="Unassembled WGS sequence"/>
</dbReference>
<protein>
    <submittedName>
        <fullName evidence="1">DUF2793 domain-containing protein</fullName>
    </submittedName>
</protein>
<evidence type="ECO:0000313" key="1">
    <source>
        <dbReference type="EMBL" id="TNC74755.1"/>
    </source>
</evidence>
<dbReference type="RefSeq" id="WP_139079749.1">
    <property type="nucleotide sequence ID" value="NZ_VDFV01000001.1"/>
</dbReference>
<dbReference type="OrthoDB" id="564699at2"/>
<comment type="caution">
    <text evidence="1">The sequence shown here is derived from an EMBL/GenBank/DDBJ whole genome shotgun (WGS) entry which is preliminary data.</text>
</comment>
<accession>A0A5C4NLI8</accession>
<evidence type="ECO:0000313" key="2">
    <source>
        <dbReference type="Proteomes" id="UP000305709"/>
    </source>
</evidence>
<organism evidence="1 2">
    <name type="scientific">Rubellimicrobium roseum</name>
    <dbReference type="NCBI Taxonomy" id="687525"/>
    <lineage>
        <taxon>Bacteria</taxon>
        <taxon>Pseudomonadati</taxon>
        <taxon>Pseudomonadota</taxon>
        <taxon>Alphaproteobacteria</taxon>
        <taxon>Rhodobacterales</taxon>
        <taxon>Roseobacteraceae</taxon>
        <taxon>Rubellimicrobium</taxon>
    </lineage>
</organism>
<dbReference type="InterPro" id="IPR021251">
    <property type="entry name" value="DUF2793"/>
</dbReference>
<reference evidence="1 2" key="1">
    <citation type="submission" date="2019-06" db="EMBL/GenBank/DDBJ databases">
        <authorList>
            <person name="Jiang L."/>
        </authorList>
    </citation>
    <scope>NUCLEOTIDE SEQUENCE [LARGE SCALE GENOMIC DNA]</scope>
    <source>
        <strain evidence="1 2">YIM 48858</strain>
    </source>
</reference>
<dbReference type="AlphaFoldDB" id="A0A5C4NLI8"/>
<gene>
    <name evidence="1" type="ORF">FHG71_01060</name>
</gene>